<sequence length="356" mass="38541">MYSQQLQQKTFLLLLIVVSIAFAWILWPFYGAVFWAAALAILFMPFHRRVLRGLGFRRNTAALVTLLACLVIVILPLTAITSSLIQDGVAVYERIRSGEIDFGAYFQRAMAALPPWLTSLLDRFGLANLAGLQNKLSEGAAQGSQIVAKQAVSIGQNTLDFVISFGIMLYLLFFFLRDGPVLAGRIKQAIPLTADHKQQLFAKFTTVIRATVKGNIVVAATQGALGGVMFWFLGIQGALLWGVVMAFLSLLPAVGAGLIWVPVAVYFLLTGALWQGVALIVFGVFVIGLVDNVLRPLLVGKDTKLPDYVVLISTLGGMALFGLNGFVIGPVIAALFISAWDLFSSPDVRKGDIPSH</sequence>
<evidence type="ECO:0000256" key="5">
    <source>
        <dbReference type="ARBA" id="ARBA00023136"/>
    </source>
</evidence>
<keyword evidence="8" id="KW-1185">Reference proteome</keyword>
<dbReference type="PANTHER" id="PTHR21716:SF4">
    <property type="entry name" value="TRANSMEMBRANE PROTEIN 245"/>
    <property type="match status" value="1"/>
</dbReference>
<comment type="subcellular location">
    <subcellularLocation>
        <location evidence="1">Membrane</location>
        <topology evidence="1">Multi-pass membrane protein</topology>
    </subcellularLocation>
</comment>
<feature type="transmembrane region" description="Helical" evidence="6">
    <location>
        <begin position="63"/>
        <end position="85"/>
    </location>
</feature>
<evidence type="ECO:0000256" key="2">
    <source>
        <dbReference type="ARBA" id="ARBA00009773"/>
    </source>
</evidence>
<gene>
    <name evidence="7" type="ORF">NCCP691_05360</name>
</gene>
<feature type="transmembrane region" description="Helical" evidence="6">
    <location>
        <begin position="158"/>
        <end position="176"/>
    </location>
</feature>
<evidence type="ECO:0000313" key="8">
    <source>
        <dbReference type="Proteomes" id="UP000887222"/>
    </source>
</evidence>
<reference evidence="7 8" key="1">
    <citation type="journal article" date="2022" name="Int. J. Syst. Evol. Microbiol.">
        <title>Noviherbaspirillum aridicola sp. nov., isolated from an arid soil in Pakistan.</title>
        <authorList>
            <person name="Khan I.U."/>
            <person name="Saqib M."/>
            <person name="Amin A."/>
            <person name="Hussain F."/>
            <person name="Li L."/>
            <person name="Liu Y.H."/>
            <person name="Fang B.Z."/>
            <person name="Ahmed I."/>
            <person name="Li W.J."/>
        </authorList>
    </citation>
    <scope>NUCLEOTIDE SEQUENCE [LARGE SCALE GENOMIC DNA]</scope>
    <source>
        <strain evidence="7 8">NCCP-691</strain>
    </source>
</reference>
<dbReference type="Proteomes" id="UP000887222">
    <property type="component" value="Unassembled WGS sequence"/>
</dbReference>
<comment type="similarity">
    <text evidence="2">Belongs to the autoinducer-2 exporter (AI-2E) (TC 2.A.86) family.</text>
</comment>
<dbReference type="PANTHER" id="PTHR21716">
    <property type="entry name" value="TRANSMEMBRANE PROTEIN"/>
    <property type="match status" value="1"/>
</dbReference>
<proteinExistence type="inferred from homology"/>
<keyword evidence="3 6" id="KW-0812">Transmembrane</keyword>
<feature type="transmembrane region" description="Helical" evidence="6">
    <location>
        <begin position="216"/>
        <end position="233"/>
    </location>
</feature>
<feature type="transmembrane region" description="Helical" evidence="6">
    <location>
        <begin position="267"/>
        <end position="290"/>
    </location>
</feature>
<comment type="caution">
    <text evidence="7">The sequence shown here is derived from an EMBL/GenBank/DDBJ whole genome shotgun (WGS) entry which is preliminary data.</text>
</comment>
<evidence type="ECO:0000256" key="1">
    <source>
        <dbReference type="ARBA" id="ARBA00004141"/>
    </source>
</evidence>
<accession>A0ABQ4Q0F4</accession>
<dbReference type="RefSeq" id="WP_220806698.1">
    <property type="nucleotide sequence ID" value="NZ_BPMK01000002.1"/>
</dbReference>
<keyword evidence="4 6" id="KW-1133">Transmembrane helix</keyword>
<keyword evidence="5 6" id="KW-0472">Membrane</keyword>
<evidence type="ECO:0000313" key="7">
    <source>
        <dbReference type="EMBL" id="GIZ50522.1"/>
    </source>
</evidence>
<dbReference type="Pfam" id="PF01594">
    <property type="entry name" value="AI-2E_transport"/>
    <property type="match status" value="1"/>
</dbReference>
<evidence type="ECO:0000256" key="4">
    <source>
        <dbReference type="ARBA" id="ARBA00022989"/>
    </source>
</evidence>
<feature type="transmembrane region" description="Helical" evidence="6">
    <location>
        <begin position="239"/>
        <end position="260"/>
    </location>
</feature>
<name>A0ABQ4Q0F4_9BURK</name>
<evidence type="ECO:0000256" key="3">
    <source>
        <dbReference type="ARBA" id="ARBA00022692"/>
    </source>
</evidence>
<feature type="transmembrane region" description="Helical" evidence="6">
    <location>
        <begin position="310"/>
        <end position="340"/>
    </location>
</feature>
<evidence type="ECO:0000256" key="6">
    <source>
        <dbReference type="SAM" id="Phobius"/>
    </source>
</evidence>
<dbReference type="InterPro" id="IPR002549">
    <property type="entry name" value="AI-2E-like"/>
</dbReference>
<organism evidence="7 8">
    <name type="scientific">Noviherbaspirillum aridicola</name>
    <dbReference type="NCBI Taxonomy" id="2849687"/>
    <lineage>
        <taxon>Bacteria</taxon>
        <taxon>Pseudomonadati</taxon>
        <taxon>Pseudomonadota</taxon>
        <taxon>Betaproteobacteria</taxon>
        <taxon>Burkholderiales</taxon>
        <taxon>Oxalobacteraceae</taxon>
        <taxon>Noviherbaspirillum</taxon>
    </lineage>
</organism>
<dbReference type="EMBL" id="BPMK01000002">
    <property type="protein sequence ID" value="GIZ50522.1"/>
    <property type="molecule type" value="Genomic_DNA"/>
</dbReference>
<protein>
    <submittedName>
        <fullName evidence="7">AI-2E family transporter</fullName>
    </submittedName>
</protein>